<dbReference type="PATRIC" id="fig|762967.3.peg.354"/>
<name>H3KCG8_9BURK</name>
<gene>
    <name evidence="1" type="ORF">HMPREF9440_00420</name>
</gene>
<evidence type="ECO:0000313" key="1">
    <source>
        <dbReference type="EMBL" id="EHY32190.1"/>
    </source>
</evidence>
<organism evidence="1 2">
    <name type="scientific">Sutterella parvirubra YIT 11816</name>
    <dbReference type="NCBI Taxonomy" id="762967"/>
    <lineage>
        <taxon>Bacteria</taxon>
        <taxon>Pseudomonadati</taxon>
        <taxon>Pseudomonadota</taxon>
        <taxon>Betaproteobacteria</taxon>
        <taxon>Burkholderiales</taxon>
        <taxon>Sutterellaceae</taxon>
        <taxon>Sutterella</taxon>
    </lineage>
</organism>
<evidence type="ECO:0000313" key="2">
    <source>
        <dbReference type="Proteomes" id="UP000004956"/>
    </source>
</evidence>
<dbReference type="EMBL" id="AFBQ01000048">
    <property type="protein sequence ID" value="EHY32190.1"/>
    <property type="molecule type" value="Genomic_DNA"/>
</dbReference>
<dbReference type="AlphaFoldDB" id="H3KCG8"/>
<dbReference type="HOGENOM" id="CLU_2686474_0_0_4"/>
<dbReference type="Proteomes" id="UP000004956">
    <property type="component" value="Unassembled WGS sequence"/>
</dbReference>
<keyword evidence="2" id="KW-1185">Reference proteome</keyword>
<sequence length="74" mass="8308">MSPSNGPVDRFCFVRFPRACRRRGRGAPAGRTVFPARTFILLTRPTFGVARNLRSADHGSRLKGMELRPICNHP</sequence>
<protein>
    <submittedName>
        <fullName evidence="1">Uncharacterized protein</fullName>
    </submittedName>
</protein>
<reference evidence="1 2" key="1">
    <citation type="submission" date="2011-11" db="EMBL/GenBank/DDBJ databases">
        <authorList>
            <person name="Weinstock G."/>
            <person name="Sodergren E."/>
            <person name="Clifton S."/>
            <person name="Fulton L."/>
            <person name="Fulton B."/>
            <person name="Courtney L."/>
            <person name="Fronick C."/>
            <person name="Harrison M."/>
            <person name="Strong C."/>
            <person name="Farmer C."/>
            <person name="Delahaunty K."/>
            <person name="Markovic C."/>
            <person name="Hall O."/>
            <person name="Minx P."/>
            <person name="Tomlinson C."/>
            <person name="Mitreva M."/>
            <person name="Hou S."/>
            <person name="Chen J."/>
            <person name="Wollam A."/>
            <person name="Pepin K.H."/>
            <person name="Johnson M."/>
            <person name="Bhonagiri V."/>
            <person name="Zhang X."/>
            <person name="Suruliraj S."/>
            <person name="Warren W."/>
            <person name="Chinwalla A."/>
            <person name="Mardis E.R."/>
            <person name="Wilson R.K."/>
        </authorList>
    </citation>
    <scope>NUCLEOTIDE SEQUENCE [LARGE SCALE GENOMIC DNA]</scope>
    <source>
        <strain evidence="1 2">YIT 11816</strain>
    </source>
</reference>
<accession>H3KCG8</accession>
<comment type="caution">
    <text evidence="1">The sequence shown here is derived from an EMBL/GenBank/DDBJ whole genome shotgun (WGS) entry which is preliminary data.</text>
</comment>
<proteinExistence type="predicted"/>